<evidence type="ECO:0000313" key="1">
    <source>
        <dbReference type="EMBL" id="QEK78975.1"/>
    </source>
</evidence>
<gene>
    <name evidence="1" type="ORF">PFDSM3638_06680</name>
</gene>
<evidence type="ECO:0000313" key="2">
    <source>
        <dbReference type="Proteomes" id="UP000324354"/>
    </source>
</evidence>
<dbReference type="OrthoDB" id="86053at2157"/>
<name>A0A5C0XQZ7_PYRFU</name>
<reference evidence="1 2" key="1">
    <citation type="submission" date="2017-08" db="EMBL/GenBank/DDBJ databases">
        <title>Resequencing and Reannotation of the genome of Pyrococcus furiosus type strain DSM3638.</title>
        <authorList>
            <person name="Reichelt R.M."/>
            <person name="Bunk B."/>
        </authorList>
    </citation>
    <scope>NUCLEOTIDE SEQUENCE [LARGE SCALE GENOMIC DNA]</scope>
    <source>
        <strain evidence="1 2">DSM 3638</strain>
    </source>
</reference>
<dbReference type="Proteomes" id="UP000324354">
    <property type="component" value="Chromosome"/>
</dbReference>
<dbReference type="AlphaFoldDB" id="A0A5C0XQZ7"/>
<dbReference type="GeneID" id="41713143"/>
<organism evidence="1 2">
    <name type="scientific">Pyrococcus furiosus (strain ATCC 43587 / DSM 3638 / JCM 8422 / Vc1)</name>
    <dbReference type="NCBI Taxonomy" id="186497"/>
    <lineage>
        <taxon>Archaea</taxon>
        <taxon>Methanobacteriati</taxon>
        <taxon>Methanobacteriota</taxon>
        <taxon>Thermococci</taxon>
        <taxon>Thermococcales</taxon>
        <taxon>Thermococcaceae</taxon>
        <taxon>Pyrococcus</taxon>
    </lineage>
</organism>
<sequence length="221" mass="25358">MNDTIFELMDSIRFGETALIEYSSSFIPEFALLKIAEYARAKNLPLIIDDNFDTFPLIITHLKVLGIREDILNSKNVYVIKTGGKKKVGNVIAHIKDVEEPRIYIQEYKKGLQQLSNIEKFINVVLGLEKLFMIMKNPLEVYLSIMDIQKYLGNKKRKAFYIMNVNLLNSINPLLKFEFERVASLIGEVRVVHSTAYVKILKCMNPRLVGNEITVDVGDEL</sequence>
<dbReference type="Gene3D" id="3.40.50.11570">
    <property type="entry name" value="Protein of unknown function DUF257"/>
    <property type="match status" value="1"/>
</dbReference>
<dbReference type="Pfam" id="PF03192">
    <property type="entry name" value="DUF257"/>
    <property type="match status" value="1"/>
</dbReference>
<protein>
    <submittedName>
        <fullName evidence="1">Uncharacterized protein</fullName>
    </submittedName>
</protein>
<dbReference type="RefSeq" id="WP_011012486.1">
    <property type="nucleotide sequence ID" value="NC_003413.1"/>
</dbReference>
<proteinExistence type="predicted"/>
<accession>A0A5C0XQZ7</accession>
<dbReference type="InterPro" id="IPR005489">
    <property type="entry name" value="DUF257"/>
</dbReference>
<dbReference type="EMBL" id="CP023154">
    <property type="protein sequence ID" value="QEK78975.1"/>
    <property type="molecule type" value="Genomic_DNA"/>
</dbReference>
<dbReference type="GeneID" id="13301935"/>